<keyword evidence="1" id="KW-0175">Coiled coil</keyword>
<dbReference type="STRING" id="755172.HMPREF1863_00635"/>
<keyword evidence="5" id="KW-1185">Reference proteome</keyword>
<dbReference type="InterPro" id="IPR027417">
    <property type="entry name" value="P-loop_NTPase"/>
</dbReference>
<evidence type="ECO:0000313" key="4">
    <source>
        <dbReference type="EMBL" id="KXB67163.1"/>
    </source>
</evidence>
<name>A0A134AHG4_9FIRM</name>
<evidence type="ECO:0000256" key="1">
    <source>
        <dbReference type="SAM" id="Coils"/>
    </source>
</evidence>
<dbReference type="PANTHER" id="PTHR30121">
    <property type="entry name" value="UNCHARACTERIZED PROTEIN YJGR-RELATED"/>
    <property type="match status" value="1"/>
</dbReference>
<sequence>MNQNFQKKQEQRLKSNIDAAKRNKEDFGNTKSKSNSKTPQVFQNMLQLFVKKEDNEVYTTQDTLPYEKIFQDGIMKLEDGRYNKCIEFTDINYRLAKPEDQRKIFDDYCKFLNYFDSTIDFQLTFLNLTGFADRLMHNIRIQKQNDPFNDIRMEYSRMLRNQLSKGNNGLIKRKFITFSIKAKNLKEAIPRLERIETDIRNNFKTLGVQAECLTGKQRIELLHDILNQGSDRERTTFDWHNVRTGSMTTKDYISPSSFNFQNQRIFKMGQMYGASSFLRIDAPELSDKMLAEILDIEDDLLVNIHIRSMDQQEAIKEVKRTITDLDRTKIEEQKKAVRSGYDMDIIPSDLANFSEEAKNLLEELQGRNERHFIVSFQITTFAKSRKKLENIIFQLNGIIQKYNCSLKRMDYQQEQGLMSALPMGVNQIDFERKLTTSCAAIFVPFTTQELFMGGKALYYGLNAISNNMIMVDRGTLKNPNGLILGTPGSGKSFSAKREMTNAFFITDNDIIICDPEAEYSPLVKALGGEVVEISPNSKHHINPLDININYADGDDPIMFKASFILSLFELITGGTQGLQPTEITIIDRCTRAIYRKYLEDPVPENIPVLEDLYNELKKQEDIEAERLATSLEIYVTGSLRVFNNRTNVDANNRVVCYDIKNLGNALKKLGMLIIQDQVWNRVSINRDNYKKTHFYIDEFHLLLKERQTAEYSVEIWKRFRKWGGIPTGITQNVKDLLLSQEIENIIENSDFVLMLNQASGDREILAHRLGISQDQLSYITNSGEGEGLLYFGNVIVPFIDKFPKETKLYKLMTTKPGEKMY</sequence>
<dbReference type="InterPro" id="IPR051162">
    <property type="entry name" value="T4SS_component"/>
</dbReference>
<feature type="coiled-coil region" evidence="1">
    <location>
        <begin position="315"/>
        <end position="370"/>
    </location>
</feature>
<reference evidence="5" key="1">
    <citation type="submission" date="2016-01" db="EMBL/GenBank/DDBJ databases">
        <authorList>
            <person name="Mitreva M."/>
            <person name="Pepin K.H."/>
            <person name="Mihindukulasuriya K.A."/>
            <person name="Fulton R."/>
            <person name="Fronick C."/>
            <person name="O'Laughlin M."/>
            <person name="Miner T."/>
            <person name="Herter B."/>
            <person name="Rosa B.A."/>
            <person name="Cordes M."/>
            <person name="Tomlinson C."/>
            <person name="Wollam A."/>
            <person name="Palsikar V.B."/>
            <person name="Mardis E.R."/>
            <person name="Wilson R.K."/>
        </authorList>
    </citation>
    <scope>NUCLEOTIDE SEQUENCE [LARGE SCALE GENOMIC DNA]</scope>
    <source>
        <strain evidence="5">DNF00729</strain>
    </source>
</reference>
<organism evidence="4 5">
    <name type="scientific">Aedoeadaptatus coxii</name>
    <dbReference type="NCBI Taxonomy" id="755172"/>
    <lineage>
        <taxon>Bacteria</taxon>
        <taxon>Bacillati</taxon>
        <taxon>Bacillota</taxon>
        <taxon>Tissierellia</taxon>
        <taxon>Tissierellales</taxon>
        <taxon>Peptoniphilaceae</taxon>
        <taxon>Aedoeadaptatus</taxon>
    </lineage>
</organism>
<dbReference type="PATRIC" id="fig|755172.3.peg.609"/>
<dbReference type="AlphaFoldDB" id="A0A134AHG4"/>
<dbReference type="PANTHER" id="PTHR30121:SF11">
    <property type="entry name" value="AAA+ ATPASE DOMAIN-CONTAINING PROTEIN"/>
    <property type="match status" value="1"/>
</dbReference>
<evidence type="ECO:0000313" key="5">
    <source>
        <dbReference type="Proteomes" id="UP000070442"/>
    </source>
</evidence>
<proteinExistence type="predicted"/>
<dbReference type="NCBIfam" id="NF045971">
    <property type="entry name" value="conju_CD1110"/>
    <property type="match status" value="1"/>
</dbReference>
<dbReference type="Gene3D" id="3.40.50.300">
    <property type="entry name" value="P-loop containing nucleotide triphosphate hydrolases"/>
    <property type="match status" value="1"/>
</dbReference>
<gene>
    <name evidence="4" type="ORF">HMPREF1863_00635</name>
</gene>
<evidence type="ECO:0000259" key="3">
    <source>
        <dbReference type="Pfam" id="PF19044"/>
    </source>
</evidence>
<feature type="compositionally biased region" description="Basic and acidic residues" evidence="2">
    <location>
        <begin position="7"/>
        <end position="28"/>
    </location>
</feature>
<comment type="caution">
    <text evidence="4">The sequence shown here is derived from an EMBL/GenBank/DDBJ whole genome shotgun (WGS) entry which is preliminary data.</text>
</comment>
<dbReference type="InterPro" id="IPR043964">
    <property type="entry name" value="P-loop_TraG"/>
</dbReference>
<dbReference type="Pfam" id="PF19044">
    <property type="entry name" value="P-loop_TraG"/>
    <property type="match status" value="1"/>
</dbReference>
<dbReference type="Gene3D" id="1.10.8.730">
    <property type="match status" value="1"/>
</dbReference>
<dbReference type="SUPFAM" id="SSF52540">
    <property type="entry name" value="P-loop containing nucleoside triphosphate hydrolases"/>
    <property type="match status" value="1"/>
</dbReference>
<feature type="region of interest" description="Disordered" evidence="2">
    <location>
        <begin position="1"/>
        <end position="37"/>
    </location>
</feature>
<feature type="domain" description="TraG P-loop" evidence="3">
    <location>
        <begin position="471"/>
        <end position="759"/>
    </location>
</feature>
<protein>
    <recommendedName>
        <fullName evidence="3">TraG P-loop domain-containing protein</fullName>
    </recommendedName>
</protein>
<dbReference type="EMBL" id="LSDG01000022">
    <property type="protein sequence ID" value="KXB67163.1"/>
    <property type="molecule type" value="Genomic_DNA"/>
</dbReference>
<dbReference type="Proteomes" id="UP000070442">
    <property type="component" value="Unassembled WGS sequence"/>
</dbReference>
<evidence type="ECO:0000256" key="2">
    <source>
        <dbReference type="SAM" id="MobiDB-lite"/>
    </source>
</evidence>
<accession>A0A134AHG4</accession>